<dbReference type="InterPro" id="IPR001322">
    <property type="entry name" value="Lamin_tail_dom"/>
</dbReference>
<dbReference type="PROSITE" id="PS51841">
    <property type="entry name" value="LTD"/>
    <property type="match status" value="1"/>
</dbReference>
<dbReference type="GO" id="GO:0006998">
    <property type="term" value="P:nuclear envelope organization"/>
    <property type="evidence" value="ECO:0007669"/>
    <property type="project" value="TreeGrafter"/>
</dbReference>
<dbReference type="RefSeq" id="XP_036367722.1">
    <property type="nucleotide sequence ID" value="XM_036511829.1"/>
</dbReference>
<dbReference type="SMART" id="SM01391">
    <property type="entry name" value="Filament"/>
    <property type="match status" value="1"/>
</dbReference>
<evidence type="ECO:0000259" key="6">
    <source>
        <dbReference type="PROSITE" id="PS51842"/>
    </source>
</evidence>
<dbReference type="PANTHER" id="PTHR45721">
    <property type="entry name" value="LAMIN DM0-RELATED"/>
    <property type="match status" value="1"/>
</dbReference>
<evidence type="ECO:0000313" key="7">
    <source>
        <dbReference type="Proteomes" id="UP000515154"/>
    </source>
</evidence>
<dbReference type="PROSITE" id="PS51842">
    <property type="entry name" value="IF_ROD_2"/>
    <property type="match status" value="1"/>
</dbReference>
<evidence type="ECO:0000256" key="1">
    <source>
        <dbReference type="ARBA" id="ARBA00022754"/>
    </source>
</evidence>
<dbReference type="PANTHER" id="PTHR45721:SF12">
    <property type="entry name" value="INTERMEDIATE FILAMENT PROTEIN IFA-1"/>
    <property type="match status" value="1"/>
</dbReference>
<dbReference type="SUPFAM" id="SSF64593">
    <property type="entry name" value="Intermediate filament protein, coiled coil region"/>
    <property type="match status" value="2"/>
</dbReference>
<protein>
    <submittedName>
        <fullName evidence="8">Muscle cell intermediate filament protein AV71-like isoform X1</fullName>
    </submittedName>
</protein>
<dbReference type="GO" id="GO:0005652">
    <property type="term" value="C:nuclear lamina"/>
    <property type="evidence" value="ECO:0007669"/>
    <property type="project" value="TreeGrafter"/>
</dbReference>
<accession>A0A7E6FLJ6</accession>
<keyword evidence="2 4" id="KW-0175">Coiled coil</keyword>
<name>A0A7E6FLJ6_9MOLL</name>
<organism evidence="7 8">
    <name type="scientific">Octopus sinensis</name>
    <name type="common">East Asian common octopus</name>
    <dbReference type="NCBI Taxonomy" id="2607531"/>
    <lineage>
        <taxon>Eukaryota</taxon>
        <taxon>Metazoa</taxon>
        <taxon>Spiralia</taxon>
        <taxon>Lophotrochozoa</taxon>
        <taxon>Mollusca</taxon>
        <taxon>Cephalopoda</taxon>
        <taxon>Coleoidea</taxon>
        <taxon>Octopodiformes</taxon>
        <taxon>Octopoda</taxon>
        <taxon>Incirrata</taxon>
        <taxon>Octopodidae</taxon>
        <taxon>Octopus</taxon>
    </lineage>
</organism>
<dbReference type="Pfam" id="PF00038">
    <property type="entry name" value="Filament"/>
    <property type="match status" value="1"/>
</dbReference>
<gene>
    <name evidence="8" type="primary">LOC115222882</name>
</gene>
<sequence>MTMEKSPYRSTVRKISGVRRHPTWINTLQTPIVLESGLATLCSQESISKIKNANQHERKEIRGLNDKLANHIEKVRFLEAENTYFKDLLWNSNHSLNIGIIKNSYHAEMGILKADIRRKDIKLAALQSKEESLEEEVDYLCAQTSHVRDRNDEMGHAIDGLYDDISRQISDSETNQERANYLEKQLARSKEKYVQLANEMKPLASDLRDETTQRLIEAARVKSLENELAFRTDVHALEMKEYRSMLSKMKNQPSLCDIPKADVESMVSDLSKEYEFQLQQITTHLENRYSAQLKEFRLPVITTNADTVNSSCSVHFRSKNKKSLETLSEYEGTITNLRNQMNSLEAELEMIQEQKTKERNENEFKVNELRSEIELLLKQLKDLMDSKLTLETEISTYRKLLDGDDNRKNLDEIVIPVHEHQTQSENVQANALGNELNIALRYPSFADFLMGRIKVERTTKGTVSIIELDPDGKYIELKDKSLENATNVKDWTLTQATENGESYTHTFTDSNVFSSSKFIKIWGHKHGSVESGIVSSTVSEWSALSNPSTITLKNNNNKICAAFVSKLVFD</sequence>
<keyword evidence="1 3" id="KW-0403">Intermediate filament</keyword>
<dbReference type="AlphaFoldDB" id="A0A7E6FLJ6"/>
<feature type="coiled-coil region" evidence="4">
    <location>
        <begin position="116"/>
        <end position="143"/>
    </location>
</feature>
<evidence type="ECO:0000259" key="5">
    <source>
        <dbReference type="PROSITE" id="PS51841"/>
    </source>
</evidence>
<feature type="coiled-coil region" evidence="4">
    <location>
        <begin position="47"/>
        <end position="81"/>
    </location>
</feature>
<dbReference type="GO" id="GO:0007097">
    <property type="term" value="P:nuclear migration"/>
    <property type="evidence" value="ECO:0007669"/>
    <property type="project" value="TreeGrafter"/>
</dbReference>
<dbReference type="Proteomes" id="UP000515154">
    <property type="component" value="Linkage group LG21"/>
</dbReference>
<dbReference type="Gene3D" id="1.20.5.170">
    <property type="match status" value="1"/>
</dbReference>
<evidence type="ECO:0000256" key="3">
    <source>
        <dbReference type="RuleBase" id="RU000685"/>
    </source>
</evidence>
<dbReference type="GO" id="GO:0090435">
    <property type="term" value="P:protein localization to nuclear envelope"/>
    <property type="evidence" value="ECO:0007669"/>
    <property type="project" value="TreeGrafter"/>
</dbReference>
<dbReference type="GO" id="GO:0031507">
    <property type="term" value="P:heterochromatin formation"/>
    <property type="evidence" value="ECO:0007669"/>
    <property type="project" value="TreeGrafter"/>
</dbReference>
<comment type="similarity">
    <text evidence="3">Belongs to the intermediate filament family.</text>
</comment>
<dbReference type="GO" id="GO:0005882">
    <property type="term" value="C:intermediate filament"/>
    <property type="evidence" value="ECO:0007669"/>
    <property type="project" value="UniProtKB-KW"/>
</dbReference>
<dbReference type="PROSITE" id="PS00226">
    <property type="entry name" value="IF_ROD_1"/>
    <property type="match status" value="1"/>
</dbReference>
<dbReference type="GO" id="GO:0051664">
    <property type="term" value="P:nuclear pore localization"/>
    <property type="evidence" value="ECO:0007669"/>
    <property type="project" value="TreeGrafter"/>
</dbReference>
<dbReference type="Gene3D" id="2.60.40.1260">
    <property type="entry name" value="Lamin Tail domain"/>
    <property type="match status" value="1"/>
</dbReference>
<dbReference type="GO" id="GO:0005200">
    <property type="term" value="F:structural constituent of cytoskeleton"/>
    <property type="evidence" value="ECO:0007669"/>
    <property type="project" value="TreeGrafter"/>
</dbReference>
<proteinExistence type="inferred from homology"/>
<dbReference type="InterPro" id="IPR018039">
    <property type="entry name" value="IF_conserved"/>
</dbReference>
<evidence type="ECO:0000256" key="4">
    <source>
        <dbReference type="SAM" id="Coils"/>
    </source>
</evidence>
<feature type="domain" description="IF rod" evidence="6">
    <location>
        <begin position="57"/>
        <end position="408"/>
    </location>
</feature>
<dbReference type="SUPFAM" id="SSF74853">
    <property type="entry name" value="Lamin A/C globular tail domain"/>
    <property type="match status" value="1"/>
</dbReference>
<dbReference type="InterPro" id="IPR036415">
    <property type="entry name" value="Lamin_tail_dom_sf"/>
</dbReference>
<reference evidence="8" key="1">
    <citation type="submission" date="2025-08" db="UniProtKB">
        <authorList>
            <consortium name="RefSeq"/>
        </authorList>
    </citation>
    <scope>IDENTIFICATION</scope>
</reference>
<evidence type="ECO:0000313" key="8">
    <source>
        <dbReference type="RefSeq" id="XP_036367722.1"/>
    </source>
</evidence>
<keyword evidence="7" id="KW-1185">Reference proteome</keyword>
<evidence type="ECO:0000256" key="2">
    <source>
        <dbReference type="ARBA" id="ARBA00023054"/>
    </source>
</evidence>
<dbReference type="InterPro" id="IPR039008">
    <property type="entry name" value="IF_rod_dom"/>
</dbReference>
<feature type="domain" description="LTD" evidence="5">
    <location>
        <begin position="451"/>
        <end position="570"/>
    </location>
</feature>
<feature type="coiled-coil region" evidence="4">
    <location>
        <begin position="320"/>
        <end position="393"/>
    </location>
</feature>